<proteinExistence type="predicted"/>
<accession>A0A9W9THC3</accession>
<dbReference type="RefSeq" id="XP_056497392.1">
    <property type="nucleotide sequence ID" value="XM_056647627.1"/>
</dbReference>
<dbReference type="AlphaFoldDB" id="A0A9W9THC3"/>
<protein>
    <submittedName>
        <fullName evidence="2">Uncharacterized protein</fullName>
    </submittedName>
</protein>
<organism evidence="2 3">
    <name type="scientific">Penicillium citrinum</name>
    <dbReference type="NCBI Taxonomy" id="5077"/>
    <lineage>
        <taxon>Eukaryota</taxon>
        <taxon>Fungi</taxon>
        <taxon>Dikarya</taxon>
        <taxon>Ascomycota</taxon>
        <taxon>Pezizomycotina</taxon>
        <taxon>Eurotiomycetes</taxon>
        <taxon>Eurotiomycetidae</taxon>
        <taxon>Eurotiales</taxon>
        <taxon>Aspergillaceae</taxon>
        <taxon>Penicillium</taxon>
    </lineage>
</organism>
<sequence length="116" mass="12823">MFNHRGIYRAAVKCQPYRSLLQTHHAQNIPHIQSISSLRKYSTQGYGDDKGDPHAEDPQAQGVSQRSRELEHPGPSQYQKKPSDSQSSNQSGSKGGKSETKEKQSNSGSTKGLDKK</sequence>
<evidence type="ECO:0000256" key="1">
    <source>
        <dbReference type="SAM" id="MobiDB-lite"/>
    </source>
</evidence>
<evidence type="ECO:0000313" key="2">
    <source>
        <dbReference type="EMBL" id="KAJ5222469.1"/>
    </source>
</evidence>
<evidence type="ECO:0000313" key="3">
    <source>
        <dbReference type="Proteomes" id="UP001147733"/>
    </source>
</evidence>
<dbReference type="Proteomes" id="UP001147733">
    <property type="component" value="Unassembled WGS sequence"/>
</dbReference>
<reference evidence="2" key="1">
    <citation type="submission" date="2022-11" db="EMBL/GenBank/DDBJ databases">
        <authorList>
            <person name="Petersen C."/>
        </authorList>
    </citation>
    <scope>NUCLEOTIDE SEQUENCE</scope>
    <source>
        <strain evidence="2">IBT 23319</strain>
    </source>
</reference>
<comment type="caution">
    <text evidence="2">The sequence shown here is derived from an EMBL/GenBank/DDBJ whole genome shotgun (WGS) entry which is preliminary data.</text>
</comment>
<dbReference type="OrthoDB" id="5334244at2759"/>
<dbReference type="GeneID" id="81386794"/>
<feature type="compositionally biased region" description="Polar residues" evidence="1">
    <location>
        <begin position="35"/>
        <end position="45"/>
    </location>
</feature>
<reference evidence="2" key="2">
    <citation type="journal article" date="2023" name="IMA Fungus">
        <title>Comparative genomic study of the Penicillium genus elucidates a diverse pangenome and 15 lateral gene transfer events.</title>
        <authorList>
            <person name="Petersen C."/>
            <person name="Sorensen T."/>
            <person name="Nielsen M.R."/>
            <person name="Sondergaard T.E."/>
            <person name="Sorensen J.L."/>
            <person name="Fitzpatrick D.A."/>
            <person name="Frisvad J.C."/>
            <person name="Nielsen K.L."/>
        </authorList>
    </citation>
    <scope>NUCLEOTIDE SEQUENCE</scope>
    <source>
        <strain evidence="2">IBT 23319</strain>
    </source>
</reference>
<name>A0A9W9THC3_PENCI</name>
<gene>
    <name evidence="2" type="ORF">N7469_008709</name>
</gene>
<keyword evidence="3" id="KW-1185">Reference proteome</keyword>
<feature type="region of interest" description="Disordered" evidence="1">
    <location>
        <begin position="35"/>
        <end position="116"/>
    </location>
</feature>
<dbReference type="EMBL" id="JAPQKT010000008">
    <property type="protein sequence ID" value="KAJ5222469.1"/>
    <property type="molecule type" value="Genomic_DNA"/>
</dbReference>
<feature type="compositionally biased region" description="Basic and acidic residues" evidence="1">
    <location>
        <begin position="47"/>
        <end position="57"/>
    </location>
</feature>